<feature type="domain" description="HTH marR-type" evidence="4">
    <location>
        <begin position="2"/>
        <end position="140"/>
    </location>
</feature>
<dbReference type="InterPro" id="IPR036390">
    <property type="entry name" value="WH_DNA-bd_sf"/>
</dbReference>
<dbReference type="PANTHER" id="PTHR42756">
    <property type="entry name" value="TRANSCRIPTIONAL REGULATOR, MARR"/>
    <property type="match status" value="1"/>
</dbReference>
<sequence>MEYHFIFLLKQLNLSLEKYKKKQMESIDISPSQCLMLDCLLLHEAEDICATKLHEILGISKPSISSALKKLRKKGYLIITADQTDDRKRNIILTSKAYSVKHLIVSSLYEQEESLCQNLSVKDLEITEKSLCTMIRNMKQEPIRRYTL</sequence>
<dbReference type="SUPFAM" id="SSF46785">
    <property type="entry name" value="Winged helix' DNA-binding domain"/>
    <property type="match status" value="1"/>
</dbReference>
<evidence type="ECO:0000256" key="2">
    <source>
        <dbReference type="ARBA" id="ARBA00023125"/>
    </source>
</evidence>
<gene>
    <name evidence="5" type="ORF">H9754_11595</name>
</gene>
<dbReference type="InterPro" id="IPR036388">
    <property type="entry name" value="WH-like_DNA-bd_sf"/>
</dbReference>
<evidence type="ECO:0000313" key="5">
    <source>
        <dbReference type="EMBL" id="HJC51186.1"/>
    </source>
</evidence>
<protein>
    <submittedName>
        <fullName evidence="5">MarR family transcriptional regulator</fullName>
    </submittedName>
</protein>
<dbReference type="GO" id="GO:0003677">
    <property type="term" value="F:DNA binding"/>
    <property type="evidence" value="ECO:0007669"/>
    <property type="project" value="UniProtKB-KW"/>
</dbReference>
<dbReference type="AlphaFoldDB" id="A0A9D2PI41"/>
<keyword evidence="3" id="KW-0804">Transcription</keyword>
<reference evidence="5" key="2">
    <citation type="submission" date="2021-04" db="EMBL/GenBank/DDBJ databases">
        <authorList>
            <person name="Gilroy R."/>
        </authorList>
    </citation>
    <scope>NUCLEOTIDE SEQUENCE</scope>
    <source>
        <strain evidence="5">ChiSjej3B21-8574</strain>
    </source>
</reference>
<dbReference type="GO" id="GO:0003700">
    <property type="term" value="F:DNA-binding transcription factor activity"/>
    <property type="evidence" value="ECO:0007669"/>
    <property type="project" value="InterPro"/>
</dbReference>
<proteinExistence type="predicted"/>
<evidence type="ECO:0000259" key="4">
    <source>
        <dbReference type="PROSITE" id="PS50995"/>
    </source>
</evidence>
<organism evidence="5 6">
    <name type="scientific">Candidatus Anaerostipes avistercoris</name>
    <dbReference type="NCBI Taxonomy" id="2838462"/>
    <lineage>
        <taxon>Bacteria</taxon>
        <taxon>Bacillati</taxon>
        <taxon>Bacillota</taxon>
        <taxon>Clostridia</taxon>
        <taxon>Lachnospirales</taxon>
        <taxon>Lachnospiraceae</taxon>
        <taxon>Anaerostipes</taxon>
    </lineage>
</organism>
<dbReference type="InterPro" id="IPR000835">
    <property type="entry name" value="HTH_MarR-typ"/>
</dbReference>
<evidence type="ECO:0000256" key="1">
    <source>
        <dbReference type="ARBA" id="ARBA00023015"/>
    </source>
</evidence>
<evidence type="ECO:0000256" key="3">
    <source>
        <dbReference type="ARBA" id="ARBA00023163"/>
    </source>
</evidence>
<name>A0A9D2PI41_9FIRM</name>
<accession>A0A9D2PI41</accession>
<dbReference type="PANTHER" id="PTHR42756:SF1">
    <property type="entry name" value="TRANSCRIPTIONAL REPRESSOR OF EMRAB OPERON"/>
    <property type="match status" value="1"/>
</dbReference>
<dbReference type="PROSITE" id="PS50995">
    <property type="entry name" value="HTH_MARR_2"/>
    <property type="match status" value="1"/>
</dbReference>
<keyword evidence="1" id="KW-0805">Transcription regulation</keyword>
<dbReference type="Gene3D" id="1.10.10.10">
    <property type="entry name" value="Winged helix-like DNA-binding domain superfamily/Winged helix DNA-binding domain"/>
    <property type="match status" value="1"/>
</dbReference>
<keyword evidence="2" id="KW-0238">DNA-binding</keyword>
<reference evidence="5" key="1">
    <citation type="journal article" date="2021" name="PeerJ">
        <title>Extensive microbial diversity within the chicken gut microbiome revealed by metagenomics and culture.</title>
        <authorList>
            <person name="Gilroy R."/>
            <person name="Ravi A."/>
            <person name="Getino M."/>
            <person name="Pursley I."/>
            <person name="Horton D.L."/>
            <person name="Alikhan N.F."/>
            <person name="Baker D."/>
            <person name="Gharbi K."/>
            <person name="Hall N."/>
            <person name="Watson M."/>
            <person name="Adriaenssens E.M."/>
            <person name="Foster-Nyarko E."/>
            <person name="Jarju S."/>
            <person name="Secka A."/>
            <person name="Antonio M."/>
            <person name="Oren A."/>
            <person name="Chaudhuri R.R."/>
            <person name="La Ragione R."/>
            <person name="Hildebrand F."/>
            <person name="Pallen M.J."/>
        </authorList>
    </citation>
    <scope>NUCLEOTIDE SEQUENCE</scope>
    <source>
        <strain evidence="5">ChiSjej3B21-8574</strain>
    </source>
</reference>
<evidence type="ECO:0000313" key="6">
    <source>
        <dbReference type="Proteomes" id="UP000823904"/>
    </source>
</evidence>
<dbReference type="EMBL" id="DWWD01000046">
    <property type="protein sequence ID" value="HJC51186.1"/>
    <property type="molecule type" value="Genomic_DNA"/>
</dbReference>
<dbReference type="Pfam" id="PF12802">
    <property type="entry name" value="MarR_2"/>
    <property type="match status" value="1"/>
</dbReference>
<comment type="caution">
    <text evidence="5">The sequence shown here is derived from an EMBL/GenBank/DDBJ whole genome shotgun (WGS) entry which is preliminary data.</text>
</comment>
<dbReference type="Proteomes" id="UP000823904">
    <property type="component" value="Unassembled WGS sequence"/>
</dbReference>
<dbReference type="SMART" id="SM00347">
    <property type="entry name" value="HTH_MARR"/>
    <property type="match status" value="1"/>
</dbReference>